<dbReference type="EMBL" id="FUYB01000005">
    <property type="protein sequence ID" value="SKA75816.1"/>
    <property type="molecule type" value="Genomic_DNA"/>
</dbReference>
<gene>
    <name evidence="1" type="ORF">SAMN02745130_01580</name>
</gene>
<dbReference type="GO" id="GO:0030246">
    <property type="term" value="F:carbohydrate binding"/>
    <property type="evidence" value="ECO:0007669"/>
    <property type="project" value="InterPro"/>
</dbReference>
<evidence type="ECO:0000313" key="1">
    <source>
        <dbReference type="EMBL" id="SKA75816.1"/>
    </source>
</evidence>
<reference evidence="1 2" key="1">
    <citation type="submission" date="2017-02" db="EMBL/GenBank/DDBJ databases">
        <authorList>
            <person name="Peterson S.W."/>
        </authorList>
    </citation>
    <scope>NUCLEOTIDE SEQUENCE [LARGE SCALE GENOMIC DNA]</scope>
    <source>
        <strain evidence="1 2">ATCC 49788</strain>
    </source>
</reference>
<dbReference type="RefSeq" id="WP_078922043.1">
    <property type="nucleotide sequence ID" value="NZ_FUYB01000005.1"/>
</dbReference>
<dbReference type="Proteomes" id="UP000190460">
    <property type="component" value="Unassembled WGS sequence"/>
</dbReference>
<dbReference type="AlphaFoldDB" id="A0A1T4WEQ7"/>
<dbReference type="Gene3D" id="2.70.98.10">
    <property type="match status" value="1"/>
</dbReference>
<accession>A0A1T4WEQ7</accession>
<organism evidence="1 2">
    <name type="scientific">Thiothrix eikelboomii</name>
    <dbReference type="NCBI Taxonomy" id="92487"/>
    <lineage>
        <taxon>Bacteria</taxon>
        <taxon>Pseudomonadati</taxon>
        <taxon>Pseudomonadota</taxon>
        <taxon>Gammaproteobacteria</taxon>
        <taxon>Thiotrichales</taxon>
        <taxon>Thiotrichaceae</taxon>
        <taxon>Thiothrix</taxon>
    </lineage>
</organism>
<protein>
    <submittedName>
        <fullName evidence="1">Uncharacterized protein</fullName>
    </submittedName>
</protein>
<keyword evidence="2" id="KW-1185">Reference proteome</keyword>
<dbReference type="OrthoDB" id="5621785at2"/>
<sequence>MYCLANSSLQIEILDPITDRNKFGVRYCTGGYIYQVSDLKHGHLLSGPTYPDSFNWFDGQGIPDAFNWMPLRSPQKNDSEVLIIGVGLCDLLAKQVTRFCDWQIEEQPYELRFTTEQSFDAYALQLIRTLTLNGRSLRSHTQLTNRGAAFIPISWFPHPFYPQPQRTAELCHFNIPFQLPAGNLGYELAANSFIQRKTQAQQQGFYLPLNHQAQQPLTILQRHDQLGLIGANCSYVPSYFPIWGNQHCFSWEPFFQTIIAPQHSSSWWLDYHF</sequence>
<dbReference type="InterPro" id="IPR014718">
    <property type="entry name" value="GH-type_carb-bd"/>
</dbReference>
<evidence type="ECO:0000313" key="2">
    <source>
        <dbReference type="Proteomes" id="UP000190460"/>
    </source>
</evidence>
<dbReference type="STRING" id="92487.SAMN02745130_01580"/>
<name>A0A1T4WEQ7_9GAMM</name>
<proteinExistence type="predicted"/>